<protein>
    <submittedName>
        <fullName evidence="1">Uncharacterized protein</fullName>
    </submittedName>
</protein>
<accession>A0AAU9UAU9</accession>
<proteinExistence type="predicted"/>
<sequence>MFIRQHPRPLPPALAITPASSSGVTESSNAAIRRSAHFFGLATAIPSPKISLMRRTSASAFSLPSAPGNSSLRAPVWDLIASLHAHPHYNAIGLYEDLCVCPCTARQQRQLRRH</sequence>
<keyword evidence="2" id="KW-1185">Reference proteome</keyword>
<organism evidence="1 2">
    <name type="scientific">Euphydryas editha</name>
    <name type="common">Edith's checkerspot</name>
    <dbReference type="NCBI Taxonomy" id="104508"/>
    <lineage>
        <taxon>Eukaryota</taxon>
        <taxon>Metazoa</taxon>
        <taxon>Ecdysozoa</taxon>
        <taxon>Arthropoda</taxon>
        <taxon>Hexapoda</taxon>
        <taxon>Insecta</taxon>
        <taxon>Pterygota</taxon>
        <taxon>Neoptera</taxon>
        <taxon>Endopterygota</taxon>
        <taxon>Lepidoptera</taxon>
        <taxon>Glossata</taxon>
        <taxon>Ditrysia</taxon>
        <taxon>Papilionoidea</taxon>
        <taxon>Nymphalidae</taxon>
        <taxon>Nymphalinae</taxon>
        <taxon>Euphydryas</taxon>
    </lineage>
</organism>
<comment type="caution">
    <text evidence="1">The sequence shown here is derived from an EMBL/GenBank/DDBJ whole genome shotgun (WGS) entry which is preliminary data.</text>
</comment>
<evidence type="ECO:0000313" key="1">
    <source>
        <dbReference type="EMBL" id="CAH2095076.1"/>
    </source>
</evidence>
<evidence type="ECO:0000313" key="2">
    <source>
        <dbReference type="Proteomes" id="UP001153954"/>
    </source>
</evidence>
<gene>
    <name evidence="1" type="ORF">EEDITHA_LOCUS10569</name>
</gene>
<dbReference type="Proteomes" id="UP001153954">
    <property type="component" value="Unassembled WGS sequence"/>
</dbReference>
<dbReference type="EMBL" id="CAKOGL010000015">
    <property type="protein sequence ID" value="CAH2095076.1"/>
    <property type="molecule type" value="Genomic_DNA"/>
</dbReference>
<dbReference type="AlphaFoldDB" id="A0AAU9UAU9"/>
<reference evidence="1" key="1">
    <citation type="submission" date="2022-03" db="EMBL/GenBank/DDBJ databases">
        <authorList>
            <person name="Tunstrom K."/>
        </authorList>
    </citation>
    <scope>NUCLEOTIDE SEQUENCE</scope>
</reference>
<name>A0AAU9UAU9_EUPED</name>